<dbReference type="Proteomes" id="UP000295717">
    <property type="component" value="Unassembled WGS sequence"/>
</dbReference>
<keyword evidence="2" id="KW-1185">Reference proteome</keyword>
<protein>
    <recommendedName>
        <fullName evidence="3">HEPN domain-containing protein</fullName>
    </recommendedName>
</protein>
<dbReference type="EMBL" id="SMAO01000004">
    <property type="protein sequence ID" value="TCT21573.1"/>
    <property type="molecule type" value="Genomic_DNA"/>
</dbReference>
<name>A0A4R3N3C5_9GAMM</name>
<evidence type="ECO:0000313" key="1">
    <source>
        <dbReference type="EMBL" id="TCT21573.1"/>
    </source>
</evidence>
<dbReference type="AlphaFoldDB" id="A0A4R3N3C5"/>
<dbReference type="RefSeq" id="WP_132977148.1">
    <property type="nucleotide sequence ID" value="NZ_SMAO01000004.1"/>
</dbReference>
<sequence>MSGIPFTDRELRRAWRELSAIATPSAGVTRKNPHRLLLFYAVECGLKAVWLKRQRRSLFDCDDIDEIGHNLRQLLKELKIGANLALPENLQLKPVTQKSGSQARNGGISILHQAWRYGGECTSPTDQDCEDQLQQVLNWIQGELK</sequence>
<accession>A0A4R3N3C5</accession>
<evidence type="ECO:0000313" key="2">
    <source>
        <dbReference type="Proteomes" id="UP000295717"/>
    </source>
</evidence>
<gene>
    <name evidence="1" type="ORF">EDC35_104433</name>
</gene>
<organism evidence="1 2">
    <name type="scientific">Thiobaca trueperi</name>
    <dbReference type="NCBI Taxonomy" id="127458"/>
    <lineage>
        <taxon>Bacteria</taxon>
        <taxon>Pseudomonadati</taxon>
        <taxon>Pseudomonadota</taxon>
        <taxon>Gammaproteobacteria</taxon>
        <taxon>Chromatiales</taxon>
        <taxon>Chromatiaceae</taxon>
        <taxon>Thiobaca</taxon>
    </lineage>
</organism>
<comment type="caution">
    <text evidence="1">The sequence shown here is derived from an EMBL/GenBank/DDBJ whole genome shotgun (WGS) entry which is preliminary data.</text>
</comment>
<reference evidence="1 2" key="1">
    <citation type="submission" date="2019-03" db="EMBL/GenBank/DDBJ databases">
        <title>Genomic Encyclopedia of Type Strains, Phase IV (KMG-IV): sequencing the most valuable type-strain genomes for metagenomic binning, comparative biology and taxonomic classification.</title>
        <authorList>
            <person name="Goeker M."/>
        </authorList>
    </citation>
    <scope>NUCLEOTIDE SEQUENCE [LARGE SCALE GENOMIC DNA]</scope>
    <source>
        <strain evidence="1 2">DSM 13587</strain>
    </source>
</reference>
<dbReference type="OrthoDB" id="5420191at2"/>
<evidence type="ECO:0008006" key="3">
    <source>
        <dbReference type="Google" id="ProtNLM"/>
    </source>
</evidence>
<proteinExistence type="predicted"/>